<evidence type="ECO:0000259" key="10">
    <source>
        <dbReference type="PROSITE" id="PS51194"/>
    </source>
</evidence>
<dbReference type="SMART" id="SM00487">
    <property type="entry name" value="DEXDc"/>
    <property type="match status" value="1"/>
</dbReference>
<dbReference type="GO" id="GO:0005524">
    <property type="term" value="F:ATP binding"/>
    <property type="evidence" value="ECO:0007669"/>
    <property type="project" value="UniProtKB-UniRule"/>
</dbReference>
<keyword evidence="5 7" id="KW-0694">RNA-binding</keyword>
<dbReference type="PROSITE" id="PS00039">
    <property type="entry name" value="DEAD_ATP_HELICASE"/>
    <property type="match status" value="1"/>
</dbReference>
<dbReference type="GO" id="GO:0016787">
    <property type="term" value="F:hydrolase activity"/>
    <property type="evidence" value="ECO:0007669"/>
    <property type="project" value="UniProtKB-KW"/>
</dbReference>
<dbReference type="InterPro" id="IPR001650">
    <property type="entry name" value="Helicase_C-like"/>
</dbReference>
<dbReference type="Gene3D" id="3.40.50.300">
    <property type="entry name" value="P-loop containing nucleotide triphosphate hydrolases"/>
    <property type="match status" value="2"/>
</dbReference>
<dbReference type="InterPro" id="IPR011545">
    <property type="entry name" value="DEAD/DEAH_box_helicase_dom"/>
</dbReference>
<dbReference type="GO" id="GO:0003724">
    <property type="term" value="F:RNA helicase activity"/>
    <property type="evidence" value="ECO:0007669"/>
    <property type="project" value="UniProtKB-EC"/>
</dbReference>
<feature type="region of interest" description="Disordered" evidence="8">
    <location>
        <begin position="62"/>
        <end position="106"/>
    </location>
</feature>
<gene>
    <name evidence="11" type="ORF">ONE63_010716</name>
</gene>
<keyword evidence="1 6" id="KW-0547">Nucleotide-binding</keyword>
<sequence length="644" mass="73681">MDLFAIERYGGGDPKPETDKSAAKSSHLQRLLAKIEENKQKLEDKKRRQEVLINRLVKTKKKKEEEKLEKEQEQSKSSSKKVKKRKRDQTEQEVQDNNAQNGGEEKDIAGQFTVLGDNFSKQKKTKVAAVLPYWMKNPSIISGFLKNLTVTVHDLPQLDKDIVKKLEKNGITHFFPVQHEVIPWLLESQSKPPQFWARDVCVCMPTGSGKTLAFVLPIVQALRNRFIPHIRALVVVPIKELATQVHKVFLDYIDITDLRVVCLSGAESFENEQSQLVRYSEVDKKFCSCADIVVTTAGRLVDHLQATPGFSLHHLKYLVIDEADRVIERMHNDWLYHLERHLISVDMRKVPPLTVREMAYRQPPPQKLLFSATLTSDPEKLQTLGLFRPTYFAYESKNSENATDESSGVKNLTTPDELSEYWVACDIAMKPLYLYHLIKEGDWKTVLVFVNSLEKVHSLAILLRFMFQGHKNKSVSELSSISKHRDRCFNSFVSGHSNILVTTDALGRGFDLAHLECVISYDCPLAPRVYLHRAGRAGRAGREGIAITLVETTSMKQFHKVFQKTGFLDKMKEKTIDDSVLESSQDNYQKALEFMKNKLQFDHKKISETIRRDKFKVRGGKLKGGKKSTTVGRMRQKKIKTKSL</sequence>
<evidence type="ECO:0000256" key="6">
    <source>
        <dbReference type="RuleBase" id="RU000492"/>
    </source>
</evidence>
<feature type="compositionally biased region" description="Basic and acidic residues" evidence="8">
    <location>
        <begin position="62"/>
        <end position="74"/>
    </location>
</feature>
<organism evidence="11 12">
    <name type="scientific">Megalurothrips usitatus</name>
    <name type="common">bean blossom thrips</name>
    <dbReference type="NCBI Taxonomy" id="439358"/>
    <lineage>
        <taxon>Eukaryota</taxon>
        <taxon>Metazoa</taxon>
        <taxon>Ecdysozoa</taxon>
        <taxon>Arthropoda</taxon>
        <taxon>Hexapoda</taxon>
        <taxon>Insecta</taxon>
        <taxon>Pterygota</taxon>
        <taxon>Neoptera</taxon>
        <taxon>Paraneoptera</taxon>
        <taxon>Thysanoptera</taxon>
        <taxon>Terebrantia</taxon>
        <taxon>Thripoidea</taxon>
        <taxon>Thripidae</taxon>
        <taxon>Megalurothrips</taxon>
    </lineage>
</organism>
<comment type="domain">
    <text evidence="7">The Q motif is unique to and characteristic of the DEAD box family of RNA helicases and controls ATP binding and hydrolysis.</text>
</comment>
<protein>
    <recommendedName>
        <fullName evidence="7">ATP-dependent RNA helicase</fullName>
        <ecNumber evidence="7">3.6.4.13</ecNumber>
    </recommendedName>
</protein>
<evidence type="ECO:0000256" key="2">
    <source>
        <dbReference type="ARBA" id="ARBA00022801"/>
    </source>
</evidence>
<dbReference type="SUPFAM" id="SSF52540">
    <property type="entry name" value="P-loop containing nucleoside triphosphate hydrolases"/>
    <property type="match status" value="1"/>
</dbReference>
<keyword evidence="4 6" id="KW-0067">ATP-binding</keyword>
<dbReference type="EC" id="3.6.4.13" evidence="7"/>
<feature type="compositionally biased region" description="Basic residues" evidence="8">
    <location>
        <begin position="78"/>
        <end position="87"/>
    </location>
</feature>
<evidence type="ECO:0000256" key="8">
    <source>
        <dbReference type="SAM" id="MobiDB-lite"/>
    </source>
</evidence>
<feature type="compositionally biased region" description="Basic residues" evidence="8">
    <location>
        <begin position="634"/>
        <end position="644"/>
    </location>
</feature>
<dbReference type="InterPro" id="IPR014001">
    <property type="entry name" value="Helicase_ATP-bd"/>
</dbReference>
<comment type="caution">
    <text evidence="11">The sequence shown here is derived from an EMBL/GenBank/DDBJ whole genome shotgun (WGS) entry which is preliminary data.</text>
</comment>
<evidence type="ECO:0000256" key="3">
    <source>
        <dbReference type="ARBA" id="ARBA00022806"/>
    </source>
</evidence>
<proteinExistence type="inferred from homology"/>
<evidence type="ECO:0000256" key="5">
    <source>
        <dbReference type="ARBA" id="ARBA00022884"/>
    </source>
</evidence>
<evidence type="ECO:0000256" key="7">
    <source>
        <dbReference type="RuleBase" id="RU365068"/>
    </source>
</evidence>
<evidence type="ECO:0000256" key="4">
    <source>
        <dbReference type="ARBA" id="ARBA00022840"/>
    </source>
</evidence>
<feature type="domain" description="Helicase ATP-binding" evidence="9">
    <location>
        <begin position="191"/>
        <end position="392"/>
    </location>
</feature>
<dbReference type="GO" id="GO:0003723">
    <property type="term" value="F:RNA binding"/>
    <property type="evidence" value="ECO:0007669"/>
    <property type="project" value="UniProtKB-UniRule"/>
</dbReference>
<evidence type="ECO:0000259" key="9">
    <source>
        <dbReference type="PROSITE" id="PS51192"/>
    </source>
</evidence>
<dbReference type="Proteomes" id="UP001075354">
    <property type="component" value="Chromosome 9"/>
</dbReference>
<comment type="similarity">
    <text evidence="6">Belongs to the DEAD box helicase family.</text>
</comment>
<dbReference type="InterPro" id="IPR027417">
    <property type="entry name" value="P-loop_NTPase"/>
</dbReference>
<accession>A0AAV7XL83</accession>
<dbReference type="Pfam" id="PF00270">
    <property type="entry name" value="DEAD"/>
    <property type="match status" value="1"/>
</dbReference>
<reference evidence="11" key="1">
    <citation type="submission" date="2022-12" db="EMBL/GenBank/DDBJ databases">
        <title>Chromosome-level genome assembly of the bean flower thrips Megalurothrips usitatus.</title>
        <authorList>
            <person name="Ma L."/>
            <person name="Liu Q."/>
            <person name="Li H."/>
            <person name="Cai W."/>
        </authorList>
    </citation>
    <scope>NUCLEOTIDE SEQUENCE</scope>
    <source>
        <strain evidence="11">Cailab_2022a</strain>
    </source>
</reference>
<dbReference type="Pfam" id="PF00271">
    <property type="entry name" value="Helicase_C"/>
    <property type="match status" value="1"/>
</dbReference>
<feature type="domain" description="Helicase C-terminal" evidence="10">
    <location>
        <begin position="433"/>
        <end position="579"/>
    </location>
</feature>
<feature type="region of interest" description="Disordered" evidence="8">
    <location>
        <begin position="621"/>
        <end position="644"/>
    </location>
</feature>
<name>A0AAV7XL83_9NEOP</name>
<dbReference type="PANTHER" id="PTHR24031">
    <property type="entry name" value="RNA HELICASE"/>
    <property type="match status" value="1"/>
</dbReference>
<keyword evidence="12" id="KW-1185">Reference proteome</keyword>
<evidence type="ECO:0000256" key="1">
    <source>
        <dbReference type="ARBA" id="ARBA00022741"/>
    </source>
</evidence>
<dbReference type="CDD" id="cd17956">
    <property type="entry name" value="DEADc_DDX51"/>
    <property type="match status" value="1"/>
</dbReference>
<dbReference type="EMBL" id="JAPTSV010000009">
    <property type="protein sequence ID" value="KAJ1524193.1"/>
    <property type="molecule type" value="Genomic_DNA"/>
</dbReference>
<feature type="region of interest" description="Disordered" evidence="8">
    <location>
        <begin position="1"/>
        <end position="26"/>
    </location>
</feature>
<evidence type="ECO:0000313" key="12">
    <source>
        <dbReference type="Proteomes" id="UP001075354"/>
    </source>
</evidence>
<dbReference type="SMART" id="SM00490">
    <property type="entry name" value="HELICc"/>
    <property type="match status" value="1"/>
</dbReference>
<comment type="catalytic activity">
    <reaction evidence="7">
        <text>ATP + H2O = ADP + phosphate + H(+)</text>
        <dbReference type="Rhea" id="RHEA:13065"/>
        <dbReference type="ChEBI" id="CHEBI:15377"/>
        <dbReference type="ChEBI" id="CHEBI:15378"/>
        <dbReference type="ChEBI" id="CHEBI:30616"/>
        <dbReference type="ChEBI" id="CHEBI:43474"/>
        <dbReference type="ChEBI" id="CHEBI:456216"/>
        <dbReference type="EC" id="3.6.4.13"/>
    </reaction>
</comment>
<keyword evidence="2 6" id="KW-0378">Hydrolase</keyword>
<comment type="function">
    <text evidence="7">RNA helicase.</text>
</comment>
<evidence type="ECO:0000313" key="11">
    <source>
        <dbReference type="EMBL" id="KAJ1524193.1"/>
    </source>
</evidence>
<keyword evidence="3 6" id="KW-0347">Helicase</keyword>
<dbReference type="PROSITE" id="PS51194">
    <property type="entry name" value="HELICASE_CTER"/>
    <property type="match status" value="1"/>
</dbReference>
<dbReference type="AlphaFoldDB" id="A0AAV7XL83"/>
<dbReference type="InterPro" id="IPR000629">
    <property type="entry name" value="RNA-helicase_DEAD-box_CS"/>
</dbReference>
<dbReference type="PROSITE" id="PS51192">
    <property type="entry name" value="HELICASE_ATP_BIND_1"/>
    <property type="match status" value="1"/>
</dbReference>